<dbReference type="InterPro" id="IPR036249">
    <property type="entry name" value="Thioredoxin-like_sf"/>
</dbReference>
<dbReference type="InterPro" id="IPR008928">
    <property type="entry name" value="6-hairpin_glycosidase_sf"/>
</dbReference>
<name>A0A2K5APR2_9ARCH</name>
<evidence type="ECO:0000259" key="1">
    <source>
        <dbReference type="Pfam" id="PF03190"/>
    </source>
</evidence>
<dbReference type="GeneID" id="41594534"/>
<protein>
    <recommendedName>
        <fullName evidence="1">Spermatogenesis-associated protein 20-like TRX domain-containing protein</fullName>
    </recommendedName>
</protein>
<sequence>MGKRLNRLANETSPYLLQHADNPVDWYPWCEEALRRAREEDKPIFLSIGYSACHWCHVMEHECFEDEEVAKIMNEHYINIKVDREERPDIDDTYQRVCQLVTGTGGWPLSVFLTPDLKPFYVGTYFPKEDRYGLPGFPRLLKYLAELYRSDRAKINRQVEMIMNGLSMLEFKPKVIESMDLTLLDEPAIHLLDDADMINGGFGSAPKFPNAMNLMFLLRYYRMKGISRFLNFVLFTLNKMADGGIHDHIGGGFHRYAVDARWMVPHFEKMLYDNALLAVLYAEAYQISRDGRYMEVMKDTLDYILRDMLSSEHGFCSSQDADSEGEEGKYYTWSMDEVRRLIGDREHAEIFSAYYGISEQGNFEGKNILHISMSIDALASRFNKSRDEVKAILERCRRLLFDARASRVKPARDDKIILAWNALAISAMVKGYKVSGDERYLDTALNAVGMIEDKMAKGSRLKRIYKDGVAKIDAYLDDYSSYINALLDIFEVNPKSIYLERAIAYMEYMLQHFWDSSNDLYYTSDEHERLIVRSKNPYDLSTPSGNSMAALALIRLYHYTHKQEYISKAESILKAYALYAAENPFAYGNMLNVLYLYLKKPIEVTVISDARDGRELWKEFMPECIIVTISKDNLDRLEGIPFFSGKVSIEGKGLTAYVCKEFRCSLPLHSVEEVKKHILEEA</sequence>
<evidence type="ECO:0000313" key="3">
    <source>
        <dbReference type="Proteomes" id="UP000236248"/>
    </source>
</evidence>
<accession>A0A2K5APR2</accession>
<dbReference type="KEGG" id="ncv:NCAV_0439"/>
<dbReference type="Gene3D" id="1.50.10.20">
    <property type="match status" value="1"/>
</dbReference>
<reference evidence="3" key="1">
    <citation type="submission" date="2018-01" db="EMBL/GenBank/DDBJ databases">
        <authorList>
            <person name="Kerou L M."/>
        </authorList>
    </citation>
    <scope>NUCLEOTIDE SEQUENCE [LARGE SCALE GENOMIC DNA]</scope>
    <source>
        <strain evidence="3">SCU2</strain>
    </source>
</reference>
<dbReference type="RefSeq" id="WP_103287549.1">
    <property type="nucleotide sequence ID" value="NZ_LT981265.1"/>
</dbReference>
<dbReference type="PANTHER" id="PTHR42899:SF1">
    <property type="entry name" value="SPERMATOGENESIS-ASSOCIATED PROTEIN 20"/>
    <property type="match status" value="1"/>
</dbReference>
<dbReference type="SUPFAM" id="SSF48208">
    <property type="entry name" value="Six-hairpin glycosidases"/>
    <property type="match status" value="1"/>
</dbReference>
<dbReference type="InterPro" id="IPR004879">
    <property type="entry name" value="Ssp411-like_TRX"/>
</dbReference>
<dbReference type="InterPro" id="IPR024705">
    <property type="entry name" value="Ssp411"/>
</dbReference>
<proteinExistence type="predicted"/>
<dbReference type="AlphaFoldDB" id="A0A2K5APR2"/>
<gene>
    <name evidence="2" type="ORF">NCAV_0439</name>
</gene>
<dbReference type="SUPFAM" id="SSF52833">
    <property type="entry name" value="Thioredoxin-like"/>
    <property type="match status" value="1"/>
</dbReference>
<dbReference type="CDD" id="cd02955">
    <property type="entry name" value="SSP411"/>
    <property type="match status" value="1"/>
</dbReference>
<dbReference type="PANTHER" id="PTHR42899">
    <property type="entry name" value="SPERMATOGENESIS-ASSOCIATED PROTEIN 20"/>
    <property type="match status" value="1"/>
</dbReference>
<dbReference type="PIRSF" id="PIRSF006402">
    <property type="entry name" value="UCP006402_thioredoxin"/>
    <property type="match status" value="1"/>
</dbReference>
<dbReference type="Proteomes" id="UP000236248">
    <property type="component" value="Chromosome NCAV"/>
</dbReference>
<feature type="domain" description="Spermatogenesis-associated protein 20-like TRX" evidence="1">
    <location>
        <begin position="6"/>
        <end position="166"/>
    </location>
</feature>
<dbReference type="Pfam" id="PF03190">
    <property type="entry name" value="Thioredox_DsbH"/>
    <property type="match status" value="1"/>
</dbReference>
<dbReference type="Gene3D" id="3.40.30.10">
    <property type="entry name" value="Glutaredoxin"/>
    <property type="match status" value="1"/>
</dbReference>
<evidence type="ECO:0000313" key="2">
    <source>
        <dbReference type="EMBL" id="SPC33633.1"/>
    </source>
</evidence>
<dbReference type="GO" id="GO:0005975">
    <property type="term" value="P:carbohydrate metabolic process"/>
    <property type="evidence" value="ECO:0007669"/>
    <property type="project" value="InterPro"/>
</dbReference>
<organism evidence="2 3">
    <name type="scientific">Candidatus Nitrosocaldus cavascurensis</name>
    <dbReference type="NCBI Taxonomy" id="2058097"/>
    <lineage>
        <taxon>Archaea</taxon>
        <taxon>Nitrososphaerota</taxon>
        <taxon>Nitrososphaeria</taxon>
        <taxon>Candidatus Nitrosocaldales</taxon>
        <taxon>Candidatus Nitrosocaldaceae</taxon>
        <taxon>Candidatus Nitrosocaldus</taxon>
    </lineage>
</organism>
<dbReference type="EMBL" id="LT981265">
    <property type="protein sequence ID" value="SPC33633.1"/>
    <property type="molecule type" value="Genomic_DNA"/>
</dbReference>
<keyword evidence="3" id="KW-1185">Reference proteome</keyword>